<organism evidence="5 6">
    <name type="scientific">Pogonomyrmex barbatus</name>
    <name type="common">red harvester ant</name>
    <dbReference type="NCBI Taxonomy" id="144034"/>
    <lineage>
        <taxon>Eukaryota</taxon>
        <taxon>Metazoa</taxon>
        <taxon>Ecdysozoa</taxon>
        <taxon>Arthropoda</taxon>
        <taxon>Hexapoda</taxon>
        <taxon>Insecta</taxon>
        <taxon>Pterygota</taxon>
        <taxon>Neoptera</taxon>
        <taxon>Endopterygota</taxon>
        <taxon>Hymenoptera</taxon>
        <taxon>Apocrita</taxon>
        <taxon>Aculeata</taxon>
        <taxon>Formicoidea</taxon>
        <taxon>Formicidae</taxon>
        <taxon>Myrmicinae</taxon>
        <taxon>Pogonomyrmex</taxon>
    </lineage>
</organism>
<evidence type="ECO:0000256" key="4">
    <source>
        <dbReference type="SAM" id="MobiDB-lite"/>
    </source>
</evidence>
<dbReference type="InterPro" id="IPR036770">
    <property type="entry name" value="Ankyrin_rpt-contain_sf"/>
</dbReference>
<protein>
    <submittedName>
        <fullName evidence="6">LOW QUALITY PROTEIN: NF-kappa-B inhibitor cactus-like</fullName>
    </submittedName>
</protein>
<feature type="repeat" description="ANK" evidence="3">
    <location>
        <begin position="336"/>
        <end position="368"/>
    </location>
</feature>
<evidence type="ECO:0000256" key="1">
    <source>
        <dbReference type="ARBA" id="ARBA00022737"/>
    </source>
</evidence>
<evidence type="ECO:0000313" key="5">
    <source>
        <dbReference type="Proteomes" id="UP000504615"/>
    </source>
</evidence>
<dbReference type="GeneID" id="105434261"/>
<dbReference type="GO" id="GO:0051059">
    <property type="term" value="F:NF-kappaB binding"/>
    <property type="evidence" value="ECO:0007669"/>
    <property type="project" value="TreeGrafter"/>
</dbReference>
<dbReference type="PROSITE" id="PS50297">
    <property type="entry name" value="ANK_REP_REGION"/>
    <property type="match status" value="3"/>
</dbReference>
<keyword evidence="2 3" id="KW-0040">ANK repeat</keyword>
<keyword evidence="5" id="KW-1185">Reference proteome</keyword>
<dbReference type="GO" id="GO:0005829">
    <property type="term" value="C:cytosol"/>
    <property type="evidence" value="ECO:0007669"/>
    <property type="project" value="TreeGrafter"/>
</dbReference>
<evidence type="ECO:0000313" key="6">
    <source>
        <dbReference type="RefSeq" id="XP_025075909.1"/>
    </source>
</evidence>
<feature type="compositionally biased region" description="Basic and acidic residues" evidence="4">
    <location>
        <begin position="47"/>
        <end position="58"/>
    </location>
</feature>
<keyword evidence="1" id="KW-0677">Repeat</keyword>
<dbReference type="RefSeq" id="XP_025075909.1">
    <property type="nucleotide sequence ID" value="XM_025220124.1"/>
</dbReference>
<feature type="region of interest" description="Disordered" evidence="4">
    <location>
        <begin position="1"/>
        <end position="91"/>
    </location>
</feature>
<dbReference type="SUPFAM" id="SSF48403">
    <property type="entry name" value="Ankyrin repeat"/>
    <property type="match status" value="1"/>
</dbReference>
<dbReference type="PANTHER" id="PTHR46680">
    <property type="entry name" value="NF-KAPPA-B INHIBITOR ALPHA"/>
    <property type="match status" value="1"/>
</dbReference>
<proteinExistence type="predicted"/>
<feature type="repeat" description="ANK" evidence="3">
    <location>
        <begin position="226"/>
        <end position="258"/>
    </location>
</feature>
<dbReference type="PANTHER" id="PTHR46680:SF3">
    <property type="entry name" value="NF-KAPPA-B INHIBITOR CACTUS"/>
    <property type="match status" value="1"/>
</dbReference>
<feature type="compositionally biased region" description="Low complexity" evidence="4">
    <location>
        <begin position="68"/>
        <end position="87"/>
    </location>
</feature>
<name>A0A8N1SAM5_9HYME</name>
<dbReference type="InterPro" id="IPR002110">
    <property type="entry name" value="Ankyrin_rpt"/>
</dbReference>
<sequence>MWYSPSASAQMEERVRGDDKKRDDDDFATDNADSGFLSAGNMQISGEIRDSQTKENRRTAFASRATISTTTSSSSSSSSSPSPTTTTVVADETMRVTDSGIVDVDLSEGLNHLSLRQSSLNPLSIDKDDLIQSEPTMILQLTPVKTEPIPNHMRLQHQNDLLFKRHQQNVKKCMKINENDWQLYCMQDNDGDTQLHIAIMQGYVEAALVLIKLAPHPCLLNTYNDDWQSPLHLAVLTSQPLIVRRLILAGADPSLRNFRGNTALHLTCMSGELACAKALTDPLSPMERNKLMPGQTIPALPQNLEQRNYNGKSYLDRRGPSLDRGTPAKSPTTMIHREMCLHLAAANGHVNLVRLLLRLGADLEAREALAGRTALHLAMEHGCRSVVNFLLQECKPCLDVQMYNGMTAYQLALCIDTQLARELLRYGAKPEPLPDSDSEGSSENNISDSSDDENYNGEASYFCVKMQNAVQVKV</sequence>
<dbReference type="Pfam" id="PF13857">
    <property type="entry name" value="Ank_5"/>
    <property type="match status" value="1"/>
</dbReference>
<reference evidence="6" key="1">
    <citation type="submission" date="2025-08" db="UniProtKB">
        <authorList>
            <consortium name="RefSeq"/>
        </authorList>
    </citation>
    <scope>IDENTIFICATION</scope>
</reference>
<dbReference type="SMART" id="SM00248">
    <property type="entry name" value="ANK"/>
    <property type="match status" value="6"/>
</dbReference>
<dbReference type="Pfam" id="PF12796">
    <property type="entry name" value="Ank_2"/>
    <property type="match status" value="1"/>
</dbReference>
<feature type="repeat" description="ANK" evidence="3">
    <location>
        <begin position="370"/>
        <end position="392"/>
    </location>
</feature>
<dbReference type="Gene3D" id="1.25.40.20">
    <property type="entry name" value="Ankyrin repeat-containing domain"/>
    <property type="match status" value="1"/>
</dbReference>
<dbReference type="GO" id="GO:0071356">
    <property type="term" value="P:cellular response to tumor necrosis factor"/>
    <property type="evidence" value="ECO:0007669"/>
    <property type="project" value="TreeGrafter"/>
</dbReference>
<dbReference type="PROSITE" id="PS50088">
    <property type="entry name" value="ANK_REPEAT"/>
    <property type="match status" value="3"/>
</dbReference>
<evidence type="ECO:0000256" key="3">
    <source>
        <dbReference type="PROSITE-ProRule" id="PRU00023"/>
    </source>
</evidence>
<gene>
    <name evidence="6" type="primary">LOC105434261</name>
</gene>
<feature type="compositionally biased region" description="Basic and acidic residues" evidence="4">
    <location>
        <begin position="11"/>
        <end position="24"/>
    </location>
</feature>
<feature type="region of interest" description="Disordered" evidence="4">
    <location>
        <begin position="428"/>
        <end position="454"/>
    </location>
</feature>
<dbReference type="OrthoDB" id="20727at2759"/>
<dbReference type="AlphaFoldDB" id="A0A8N1SAM5"/>
<dbReference type="PRINTS" id="PR01415">
    <property type="entry name" value="ANKYRIN"/>
</dbReference>
<accession>A0A8N1SAM5</accession>
<dbReference type="InterPro" id="IPR051070">
    <property type="entry name" value="NF-kappa-B_inhibitor"/>
</dbReference>
<evidence type="ECO:0000256" key="2">
    <source>
        <dbReference type="ARBA" id="ARBA00023043"/>
    </source>
</evidence>
<dbReference type="Proteomes" id="UP000504615">
    <property type="component" value="Unplaced"/>
</dbReference>